<comment type="similarity">
    <text evidence="3">Belongs to the Ycf4 family.</text>
</comment>
<keyword evidence="7 9" id="KW-1133">Transmembrane helix</keyword>
<dbReference type="AlphaFoldDB" id="A0A023HHN5"/>
<dbReference type="GeneID" id="19522578"/>
<dbReference type="GO" id="GO:0015979">
    <property type="term" value="P:photosynthesis"/>
    <property type="evidence" value="ECO:0007669"/>
    <property type="project" value="UniProtKB-KW"/>
</dbReference>
<dbReference type="GO" id="GO:0009522">
    <property type="term" value="C:photosystem I"/>
    <property type="evidence" value="ECO:0007669"/>
    <property type="project" value="InterPro"/>
</dbReference>
<organism evidence="10">
    <name type="scientific">Euglenaformis proxima</name>
    <dbReference type="NCBI Taxonomy" id="299110"/>
    <lineage>
        <taxon>Eukaryota</taxon>
        <taxon>Discoba</taxon>
        <taxon>Euglenozoa</taxon>
        <taxon>Euglenida</taxon>
        <taxon>Spirocuta</taxon>
        <taxon>Euglenophyceae</taxon>
        <taxon>Euglenales</taxon>
        <taxon>Euglenaceae</taxon>
        <taxon>Euglenaformis</taxon>
    </lineage>
</organism>
<evidence type="ECO:0000256" key="7">
    <source>
        <dbReference type="ARBA" id="ARBA00022989"/>
    </source>
</evidence>
<protein>
    <recommendedName>
        <fullName evidence="4">Photosystem I assembly protein Ycf4</fullName>
    </recommendedName>
</protein>
<evidence type="ECO:0000256" key="9">
    <source>
        <dbReference type="SAM" id="Phobius"/>
    </source>
</evidence>
<keyword evidence="8 9" id="KW-0472">Membrane</keyword>
<evidence type="ECO:0000313" key="10">
    <source>
        <dbReference type="EMBL" id="AGL11992.1"/>
    </source>
</evidence>
<comment type="subcellular location">
    <subcellularLocation>
        <location evidence="2">Membrane</location>
        <topology evidence="2">Multi-pass membrane protein</topology>
    </subcellularLocation>
</comment>
<feature type="transmembrane region" description="Helical" evidence="9">
    <location>
        <begin position="66"/>
        <end position="86"/>
    </location>
</feature>
<feature type="transmembrane region" description="Helical" evidence="9">
    <location>
        <begin position="20"/>
        <end position="46"/>
    </location>
</feature>
<dbReference type="Pfam" id="PF02392">
    <property type="entry name" value="Ycf4"/>
    <property type="match status" value="1"/>
</dbReference>
<evidence type="ECO:0000256" key="1">
    <source>
        <dbReference type="ARBA" id="ARBA00002862"/>
    </source>
</evidence>
<reference evidence="10" key="1">
    <citation type="journal article" date="2014" name="Phycologia">
        <title>Characterization of Euglenaformis gen. nov. and the chloroplast genome of Euglenaformis [Euglena] proxima (Euglenophyta).</title>
        <authorList>
            <person name="Bennett M.S."/>
            <person name="Wiegert K.E."/>
            <person name="Triemer R.E."/>
        </authorList>
    </citation>
    <scope>NUCLEOTIDE SEQUENCE</scope>
    <source>
        <strain evidence="10">SAG 1224-11a</strain>
    </source>
</reference>
<evidence type="ECO:0000256" key="2">
    <source>
        <dbReference type="ARBA" id="ARBA00004141"/>
    </source>
</evidence>
<comment type="function">
    <text evidence="1">Seems to be required for the assembly of the photosystem I complex.</text>
</comment>
<keyword evidence="6 9" id="KW-0812">Transmembrane</keyword>
<dbReference type="EMBL" id="KC684276">
    <property type="protein sequence ID" value="AGL11992.1"/>
    <property type="molecule type" value="Genomic_DNA"/>
</dbReference>
<accession>A0A023HHN5</accession>
<sequence>MIKRTERIFREDIIDSQSIFNYIFSLVLFAGSVGFFLVGLFSYFLYDHLLFIKISNIVFFPQGLTMLFYGTLGLIFSLYQIVILFYKVGDGFNEFNKEKNIMIIYRKGFPGKKGEVYIENSLSDIESIRVEIKTEFFNTRQIIFVCLQGNYSIPVFQFKEPLSISEVEQKASELASFLKVPVKG</sequence>
<evidence type="ECO:0000256" key="6">
    <source>
        <dbReference type="ARBA" id="ARBA00022692"/>
    </source>
</evidence>
<evidence type="ECO:0000256" key="5">
    <source>
        <dbReference type="ARBA" id="ARBA00022531"/>
    </source>
</evidence>
<proteinExistence type="inferred from homology"/>
<gene>
    <name evidence="10" type="primary">ycf4</name>
</gene>
<dbReference type="RefSeq" id="YP_009032726.1">
    <property type="nucleotide sequence ID" value="NC_024154.1"/>
</dbReference>
<evidence type="ECO:0000256" key="4">
    <source>
        <dbReference type="ARBA" id="ARBA00015395"/>
    </source>
</evidence>
<keyword evidence="5" id="KW-0602">Photosynthesis</keyword>
<keyword evidence="10" id="KW-0150">Chloroplast</keyword>
<evidence type="ECO:0000256" key="3">
    <source>
        <dbReference type="ARBA" id="ARBA00008198"/>
    </source>
</evidence>
<name>A0A023HHN5_9EUGL</name>
<keyword evidence="10" id="KW-0934">Plastid</keyword>
<geneLocation type="chloroplast" evidence="10"/>
<evidence type="ECO:0000256" key="8">
    <source>
        <dbReference type="ARBA" id="ARBA00023136"/>
    </source>
</evidence>
<dbReference type="InterPro" id="IPR003359">
    <property type="entry name" value="PSI_Ycf4_assembly"/>
</dbReference>